<keyword evidence="3" id="KW-1185">Reference proteome</keyword>
<accession>A0ABV4UGP5</accession>
<proteinExistence type="predicted"/>
<dbReference type="Gene3D" id="3.30.420.10">
    <property type="entry name" value="Ribonuclease H-like superfamily/Ribonuclease H"/>
    <property type="match status" value="1"/>
</dbReference>
<evidence type="ECO:0000259" key="1">
    <source>
        <dbReference type="PROSITE" id="PS50994"/>
    </source>
</evidence>
<dbReference type="PANTHER" id="PTHR47515">
    <property type="entry name" value="LOW CALCIUM RESPONSE LOCUS PROTEIN T"/>
    <property type="match status" value="1"/>
</dbReference>
<feature type="domain" description="Integrase catalytic" evidence="1">
    <location>
        <begin position="198"/>
        <end position="361"/>
    </location>
</feature>
<dbReference type="InterPro" id="IPR009057">
    <property type="entry name" value="Homeodomain-like_sf"/>
</dbReference>
<comment type="caution">
    <text evidence="2">The sequence shown here is derived from an EMBL/GenBank/DDBJ whole genome shotgun (WGS) entry which is preliminary data.</text>
</comment>
<dbReference type="EMBL" id="JBEUWX010000002">
    <property type="protein sequence ID" value="MFA9950772.1"/>
    <property type="molecule type" value="Genomic_DNA"/>
</dbReference>
<dbReference type="Proteomes" id="UP001574673">
    <property type="component" value="Unassembled WGS sequence"/>
</dbReference>
<dbReference type="SUPFAM" id="SSF46689">
    <property type="entry name" value="Homeodomain-like"/>
    <property type="match status" value="1"/>
</dbReference>
<name>A0ABV4UGP5_9RHOO</name>
<dbReference type="SUPFAM" id="SSF53098">
    <property type="entry name" value="Ribonuclease H-like"/>
    <property type="match status" value="1"/>
</dbReference>
<dbReference type="InterPro" id="IPR036397">
    <property type="entry name" value="RNaseH_sf"/>
</dbReference>
<dbReference type="PANTHER" id="PTHR47515:SF2">
    <property type="entry name" value="INTEGRASE CORE DOMAIN PROTEIN"/>
    <property type="match status" value="1"/>
</dbReference>
<evidence type="ECO:0000313" key="2">
    <source>
        <dbReference type="EMBL" id="MFA9950772.1"/>
    </source>
</evidence>
<dbReference type="PROSITE" id="PS50994">
    <property type="entry name" value="INTEGRASE"/>
    <property type="match status" value="1"/>
</dbReference>
<dbReference type="Pfam" id="PF13276">
    <property type="entry name" value="HTH_21"/>
    <property type="match status" value="1"/>
</dbReference>
<gene>
    <name evidence="2" type="ORF">ABCS64_10650</name>
</gene>
<sequence length="372" mass="43281">MRKSKFTESQIVGILKEGDAGIAINDLVRSHGISVATYYKWKSRYGGMDVAELARMRELEAENSRLKRLYAEQALEIHALKDVIGKKALGPLERHELAQALVVEHGLSVQRACRASGLAKASWYRPVTETITKDAEVIEALQGLVARHGRWGFWKCFRRLRLDGHLWNHKRVWRVYCQLKLNLPRRTKKRLPMRERQTLEAPMQANALWSMDFMADTLYSGRRFRTFNVLDEGVREALAIEIDTSLPAERVIRALEQLKEWRGLPQAIRCDNGPEYTAQSLVEWCRKHHVELRYIQPGKPNQNAYIERFNKTYRTEVLDAHLFEDLEQVRDITDLWLQSYNEERPHESLGNLPPSVFHQQCERENSPLQPST</sequence>
<dbReference type="Pfam" id="PF13683">
    <property type="entry name" value="rve_3"/>
    <property type="match status" value="1"/>
</dbReference>
<protein>
    <submittedName>
        <fullName evidence="2">IS3 family transposase</fullName>
    </submittedName>
</protein>
<dbReference type="RefSeq" id="WP_418891808.1">
    <property type="nucleotide sequence ID" value="NZ_JBEUWX010000002.1"/>
</dbReference>
<dbReference type="NCBIfam" id="NF033516">
    <property type="entry name" value="transpos_IS3"/>
    <property type="match status" value="1"/>
</dbReference>
<dbReference type="Pfam" id="PF01527">
    <property type="entry name" value="HTH_Tnp_1"/>
    <property type="match status" value="1"/>
</dbReference>
<dbReference type="InterPro" id="IPR025948">
    <property type="entry name" value="HTH-like_dom"/>
</dbReference>
<organism evidence="2 3">
    <name type="scientific">Dentiradicibacter hellwigii</name>
    <dbReference type="NCBI Taxonomy" id="3149053"/>
    <lineage>
        <taxon>Bacteria</taxon>
        <taxon>Pseudomonadati</taxon>
        <taxon>Pseudomonadota</taxon>
        <taxon>Betaproteobacteria</taxon>
        <taxon>Rhodocyclales</taxon>
        <taxon>Rhodocyclaceae</taxon>
        <taxon>Dentiradicibacter</taxon>
    </lineage>
</organism>
<dbReference type="InterPro" id="IPR012337">
    <property type="entry name" value="RNaseH-like_sf"/>
</dbReference>
<evidence type="ECO:0000313" key="3">
    <source>
        <dbReference type="Proteomes" id="UP001574673"/>
    </source>
</evidence>
<reference evidence="3" key="1">
    <citation type="submission" date="2024-06" db="EMBL/GenBank/DDBJ databases">
        <title>Radixoralia hellwigii gen. nov., sp nov., isolated from a root canal in the human oral cavity.</title>
        <authorList>
            <person name="Bartsch S."/>
            <person name="Wittmer A."/>
            <person name="Schulz A.-K."/>
            <person name="Neumann-Schaal M."/>
            <person name="Wolf J."/>
            <person name="Gronow S."/>
            <person name="Tennert C."/>
            <person name="Haecker G."/>
            <person name="Cieplik F."/>
            <person name="Al-Ahmad A."/>
        </authorList>
    </citation>
    <scope>NUCLEOTIDE SEQUENCE [LARGE SCALE GENOMIC DNA]</scope>
    <source>
        <strain evidence="3">Wk13</strain>
    </source>
</reference>
<dbReference type="InterPro" id="IPR001584">
    <property type="entry name" value="Integrase_cat-core"/>
</dbReference>
<dbReference type="InterPro" id="IPR048020">
    <property type="entry name" value="Transpos_IS3"/>
</dbReference>
<dbReference type="InterPro" id="IPR002514">
    <property type="entry name" value="Transposase_8"/>
</dbReference>